<dbReference type="InterPro" id="IPR051291">
    <property type="entry name" value="CIMAP"/>
</dbReference>
<dbReference type="Pfam" id="PF07004">
    <property type="entry name" value="SHIPPO-rpt"/>
    <property type="match status" value="4"/>
</dbReference>
<gene>
    <name evidence="2" type="ORF">ECRASSUSDP1_LOCUS11637</name>
</gene>
<dbReference type="EMBL" id="CAMPGE010011497">
    <property type="protein sequence ID" value="CAI2370326.1"/>
    <property type="molecule type" value="Genomic_DNA"/>
</dbReference>
<dbReference type="InterPro" id="IPR010736">
    <property type="entry name" value="SHIPPO-rpt"/>
</dbReference>
<feature type="compositionally biased region" description="Basic and acidic residues" evidence="1">
    <location>
        <begin position="283"/>
        <end position="293"/>
    </location>
</feature>
<evidence type="ECO:0000313" key="2">
    <source>
        <dbReference type="EMBL" id="CAI2370326.1"/>
    </source>
</evidence>
<reference evidence="2" key="1">
    <citation type="submission" date="2023-07" db="EMBL/GenBank/DDBJ databases">
        <authorList>
            <consortium name="AG Swart"/>
            <person name="Singh M."/>
            <person name="Singh A."/>
            <person name="Seah K."/>
            <person name="Emmerich C."/>
        </authorList>
    </citation>
    <scope>NUCLEOTIDE SEQUENCE</scope>
    <source>
        <strain evidence="2">DP1</strain>
    </source>
</reference>
<protein>
    <submittedName>
        <fullName evidence="2">Uncharacterized protein</fullName>
    </submittedName>
</protein>
<dbReference type="Proteomes" id="UP001295684">
    <property type="component" value="Unassembled WGS sequence"/>
</dbReference>
<organism evidence="2 3">
    <name type="scientific">Euplotes crassus</name>
    <dbReference type="NCBI Taxonomy" id="5936"/>
    <lineage>
        <taxon>Eukaryota</taxon>
        <taxon>Sar</taxon>
        <taxon>Alveolata</taxon>
        <taxon>Ciliophora</taxon>
        <taxon>Intramacronucleata</taxon>
        <taxon>Spirotrichea</taxon>
        <taxon>Hypotrichia</taxon>
        <taxon>Euplotida</taxon>
        <taxon>Euplotidae</taxon>
        <taxon>Moneuplotes</taxon>
    </lineage>
</organism>
<sequence>MSDNKRVSRSYSPFSQVNNSLAKQQYSFSKGTRFPRIKSPVCKNEYQVKSSFDIPKRAGPGFGVGKRFNKIKKLAPDAGEYNVKNSFNSRSASLPSFSFGGSSKEYKKAEMTYKVDDPDTSIPGPGTYNPKGMLGREGWKITMGIGNKNPVDHLNRTRNFVPGPGHYGTKEDINPNGIYHTSKFANIRSLPYQGSGRRFKDIKNDVPPPGKYDPKQNYFIQGSKMMKKPFGFGKDARKSMELKEILANPGPGSYNLPGTFAYEDDPYYSTKSRNKISMPGSFTERRSIGGDRY</sequence>
<dbReference type="PANTHER" id="PTHR21580">
    <property type="entry name" value="SHIPPO-1-RELATED"/>
    <property type="match status" value="1"/>
</dbReference>
<name>A0AAD1UJ36_EUPCR</name>
<evidence type="ECO:0000313" key="3">
    <source>
        <dbReference type="Proteomes" id="UP001295684"/>
    </source>
</evidence>
<evidence type="ECO:0000256" key="1">
    <source>
        <dbReference type="SAM" id="MobiDB-lite"/>
    </source>
</evidence>
<dbReference type="PANTHER" id="PTHR21580:SF28">
    <property type="entry name" value="BOREALIN N-TERMINAL DOMAIN-CONTAINING PROTEIN-RELATED"/>
    <property type="match status" value="1"/>
</dbReference>
<accession>A0AAD1UJ36</accession>
<comment type="caution">
    <text evidence="2">The sequence shown here is derived from an EMBL/GenBank/DDBJ whole genome shotgun (WGS) entry which is preliminary data.</text>
</comment>
<keyword evidence="3" id="KW-1185">Reference proteome</keyword>
<dbReference type="AlphaFoldDB" id="A0AAD1UJ36"/>
<proteinExistence type="predicted"/>
<feature type="region of interest" description="Disordered" evidence="1">
    <location>
        <begin position="273"/>
        <end position="293"/>
    </location>
</feature>